<dbReference type="EMBL" id="CP001649">
    <property type="protein sequence ID" value="ACS80464.1"/>
    <property type="molecule type" value="Genomic_DNA"/>
</dbReference>
<dbReference type="KEGG" id="dsa:Desal_2408"/>
<keyword evidence="3" id="KW-1185">Reference proteome</keyword>
<feature type="signal peptide" evidence="1">
    <location>
        <begin position="1"/>
        <end position="28"/>
    </location>
</feature>
<protein>
    <submittedName>
        <fullName evidence="2">Putative lipoprotein</fullName>
    </submittedName>
</protein>
<dbReference type="AlphaFoldDB" id="C6BXF8"/>
<gene>
    <name evidence="2" type="ordered locus">Desal_2408</name>
</gene>
<keyword evidence="1" id="KW-0732">Signal</keyword>
<sequence length="318" mass="35375">MNFSDKIKPFVLTACVAVLLFSALPAHAVKVQIFKPVDPEKEVSQRTMRQEAVTEAFAQALFAEASRMLPGTLSAERTEAVKKAFGSYYEEYIKGYKDMNVKMAEDGVSVAIDVSVNRKALRAAMKKMGLFSVSAVPVQIDVSNGKYNLNEDQQLEQNDKINELIALYGLSNVTAADSNGTAVVLSVRHASKKRWTGDLKSSHGTWFASGSSMERVWRELWGKYFGSENIEALMNPKAVLVVNGWFNPEGVREFGRKLKSWDSAVQEVELLDVEMQPTAVSASWSLEVSDQWVLRGYLNDYLPPRGLTFSLEGLEEAK</sequence>
<dbReference type="Proteomes" id="UP000002601">
    <property type="component" value="Chromosome"/>
</dbReference>
<evidence type="ECO:0000313" key="3">
    <source>
        <dbReference type="Proteomes" id="UP000002601"/>
    </source>
</evidence>
<dbReference type="STRING" id="526222.Desal_2408"/>
<evidence type="ECO:0000256" key="1">
    <source>
        <dbReference type="SAM" id="SignalP"/>
    </source>
</evidence>
<proteinExistence type="predicted"/>
<evidence type="ECO:0000313" key="2">
    <source>
        <dbReference type="EMBL" id="ACS80464.1"/>
    </source>
</evidence>
<name>C6BXF8_MARSD</name>
<dbReference type="HOGENOM" id="CLU_070763_0_0_7"/>
<dbReference type="RefSeq" id="WP_015852280.1">
    <property type="nucleotide sequence ID" value="NC_012881.1"/>
</dbReference>
<reference evidence="2 3" key="1">
    <citation type="submission" date="2009-06" db="EMBL/GenBank/DDBJ databases">
        <title>Complete sequence of Desulfovibrio salexigens DSM 2638.</title>
        <authorList>
            <consortium name="US DOE Joint Genome Institute"/>
            <person name="Lucas S."/>
            <person name="Copeland A."/>
            <person name="Lapidus A."/>
            <person name="Glavina del Rio T."/>
            <person name="Tice H."/>
            <person name="Bruce D."/>
            <person name="Goodwin L."/>
            <person name="Pitluck S."/>
            <person name="Munk A.C."/>
            <person name="Brettin T."/>
            <person name="Detter J.C."/>
            <person name="Han C."/>
            <person name="Tapia R."/>
            <person name="Larimer F."/>
            <person name="Land M."/>
            <person name="Hauser L."/>
            <person name="Kyrpides N."/>
            <person name="Anderson I."/>
            <person name="Wall J.D."/>
            <person name="Arkin A.P."/>
            <person name="Dehal P."/>
            <person name="Chivian D."/>
            <person name="Giles B."/>
            <person name="Hazen T.C."/>
        </authorList>
    </citation>
    <scope>NUCLEOTIDE SEQUENCE [LARGE SCALE GENOMIC DNA]</scope>
    <source>
        <strain evidence="3">ATCC 14822 / DSM 2638 / NCIMB 8403 / VKM B-1763</strain>
    </source>
</reference>
<feature type="chain" id="PRO_5002961324" evidence="1">
    <location>
        <begin position="29"/>
        <end position="318"/>
    </location>
</feature>
<keyword evidence="2" id="KW-0449">Lipoprotein</keyword>
<accession>C6BXF8</accession>
<dbReference type="eggNOG" id="ENOG50344JF">
    <property type="taxonomic scope" value="Bacteria"/>
</dbReference>
<dbReference type="OrthoDB" id="5470220at2"/>
<organism evidence="2 3">
    <name type="scientific">Maridesulfovibrio salexigens (strain ATCC 14822 / DSM 2638 / NCIMB 8403 / VKM B-1763)</name>
    <name type="common">Desulfovibrio salexigens</name>
    <dbReference type="NCBI Taxonomy" id="526222"/>
    <lineage>
        <taxon>Bacteria</taxon>
        <taxon>Pseudomonadati</taxon>
        <taxon>Thermodesulfobacteriota</taxon>
        <taxon>Desulfovibrionia</taxon>
        <taxon>Desulfovibrionales</taxon>
        <taxon>Desulfovibrionaceae</taxon>
        <taxon>Maridesulfovibrio</taxon>
    </lineage>
</organism>